<comment type="similarity">
    <text evidence="3 10">Belongs to the binding-protein-dependent transport system permease family. CysTW subfamily.</text>
</comment>
<dbReference type="InterPro" id="IPR051408">
    <property type="entry name" value="Phosphate_transprt_permease"/>
</dbReference>
<feature type="region of interest" description="Disordered" evidence="11">
    <location>
        <begin position="1"/>
        <end position="32"/>
    </location>
</feature>
<evidence type="ECO:0000256" key="10">
    <source>
        <dbReference type="RuleBase" id="RU363043"/>
    </source>
</evidence>
<dbReference type="InterPro" id="IPR035906">
    <property type="entry name" value="MetI-like_sf"/>
</dbReference>
<dbReference type="EMBL" id="JBHUOG010000002">
    <property type="protein sequence ID" value="MFD2797074.1"/>
    <property type="molecule type" value="Genomic_DNA"/>
</dbReference>
<evidence type="ECO:0000256" key="6">
    <source>
        <dbReference type="ARBA" id="ARBA00022592"/>
    </source>
</evidence>
<protein>
    <recommendedName>
        <fullName evidence="10">Phosphate transport system permease protein PstA</fullName>
    </recommendedName>
</protein>
<keyword evidence="7 10" id="KW-0812">Transmembrane</keyword>
<comment type="subcellular location">
    <subcellularLocation>
        <location evidence="2 10">Cell membrane</location>
        <topology evidence="2 10">Multi-pass membrane protein</topology>
    </subcellularLocation>
</comment>
<evidence type="ECO:0000256" key="2">
    <source>
        <dbReference type="ARBA" id="ARBA00004651"/>
    </source>
</evidence>
<comment type="caution">
    <text evidence="13">The sequence shown here is derived from an EMBL/GenBank/DDBJ whole genome shotgun (WGS) entry which is preliminary data.</text>
</comment>
<feature type="transmembrane region" description="Helical" evidence="10">
    <location>
        <begin position="167"/>
        <end position="194"/>
    </location>
</feature>
<dbReference type="Proteomes" id="UP001597479">
    <property type="component" value="Unassembled WGS sequence"/>
</dbReference>
<dbReference type="PANTHER" id="PTHR42922">
    <property type="entry name" value="PHOSPHATE TRANSPORT SYSTEM PERMEASE PROTEIN PSTA"/>
    <property type="match status" value="1"/>
</dbReference>
<dbReference type="InterPro" id="IPR000515">
    <property type="entry name" value="MetI-like"/>
</dbReference>
<dbReference type="NCBIfam" id="TIGR00974">
    <property type="entry name" value="3a0107s02c"/>
    <property type="match status" value="1"/>
</dbReference>
<feature type="compositionally biased region" description="Pro residues" evidence="11">
    <location>
        <begin position="419"/>
        <end position="435"/>
    </location>
</feature>
<gene>
    <name evidence="13" type="primary">pstA</name>
    <name evidence="13" type="ORF">ACFS27_26185</name>
</gene>
<dbReference type="RefSeq" id="WP_377189765.1">
    <property type="nucleotide sequence ID" value="NZ_JBHUOG010000002.1"/>
</dbReference>
<comment type="function">
    <text evidence="1">Part of the binding-protein-dependent transport system for phosphate; probably responsible for the translocation of the substrate across the membrane.</text>
</comment>
<evidence type="ECO:0000256" key="1">
    <source>
        <dbReference type="ARBA" id="ARBA00003510"/>
    </source>
</evidence>
<feature type="transmembrane region" description="Helical" evidence="10">
    <location>
        <begin position="110"/>
        <end position="133"/>
    </location>
</feature>
<keyword evidence="14" id="KW-1185">Reference proteome</keyword>
<reference evidence="14" key="1">
    <citation type="journal article" date="2019" name="Int. J. Syst. Evol. Microbiol.">
        <title>The Global Catalogue of Microorganisms (GCM) 10K type strain sequencing project: providing services to taxonomists for standard genome sequencing and annotation.</title>
        <authorList>
            <consortium name="The Broad Institute Genomics Platform"/>
            <consortium name="The Broad Institute Genome Sequencing Center for Infectious Disease"/>
            <person name="Wu L."/>
            <person name="Ma J."/>
        </authorList>
    </citation>
    <scope>NUCLEOTIDE SEQUENCE [LARGE SCALE GENOMIC DNA]</scope>
    <source>
        <strain evidence="14">CCM 7044</strain>
    </source>
</reference>
<proteinExistence type="inferred from homology"/>
<evidence type="ECO:0000256" key="9">
    <source>
        <dbReference type="ARBA" id="ARBA00023136"/>
    </source>
</evidence>
<evidence type="ECO:0000313" key="14">
    <source>
        <dbReference type="Proteomes" id="UP001597479"/>
    </source>
</evidence>
<organism evidence="13 14">
    <name type="scientific">Promicromonospora vindobonensis</name>
    <dbReference type="NCBI Taxonomy" id="195748"/>
    <lineage>
        <taxon>Bacteria</taxon>
        <taxon>Bacillati</taxon>
        <taxon>Actinomycetota</taxon>
        <taxon>Actinomycetes</taxon>
        <taxon>Micrococcales</taxon>
        <taxon>Promicromonosporaceae</taxon>
        <taxon>Promicromonospora</taxon>
    </lineage>
</organism>
<keyword evidence="6" id="KW-0592">Phosphate transport</keyword>
<evidence type="ECO:0000256" key="5">
    <source>
        <dbReference type="ARBA" id="ARBA00022475"/>
    </source>
</evidence>
<dbReference type="PROSITE" id="PS50928">
    <property type="entry name" value="ABC_TM1"/>
    <property type="match status" value="1"/>
</dbReference>
<dbReference type="PANTHER" id="PTHR42922:SF1">
    <property type="entry name" value="PHOSPHATE TRANSPORT SYSTEM PERMEASE PROTEIN PSTA"/>
    <property type="match status" value="1"/>
</dbReference>
<feature type="domain" description="ABC transmembrane type-1" evidence="12">
    <location>
        <begin position="168"/>
        <end position="371"/>
    </location>
</feature>
<keyword evidence="9 10" id="KW-0472">Membrane</keyword>
<feature type="transmembrane region" description="Helical" evidence="10">
    <location>
        <begin position="50"/>
        <end position="68"/>
    </location>
</feature>
<feature type="transmembrane region" description="Helical" evidence="10">
    <location>
        <begin position="353"/>
        <end position="374"/>
    </location>
</feature>
<dbReference type="SUPFAM" id="SSF161098">
    <property type="entry name" value="MetI-like"/>
    <property type="match status" value="1"/>
</dbReference>
<evidence type="ECO:0000256" key="3">
    <source>
        <dbReference type="ARBA" id="ARBA00007069"/>
    </source>
</evidence>
<feature type="transmembrane region" description="Helical" evidence="10">
    <location>
        <begin position="206"/>
        <end position="230"/>
    </location>
</feature>
<name>A0ABW5W0T0_9MICO</name>
<feature type="transmembrane region" description="Helical" evidence="10">
    <location>
        <begin position="236"/>
        <end position="253"/>
    </location>
</feature>
<dbReference type="InterPro" id="IPR005672">
    <property type="entry name" value="Phosphate_PstA"/>
</dbReference>
<sequence>MTVTETSQGARRADRPGRYTRTHLPGRDGRITPARPEVQRELSGLRREDVLRVVGAAAAGVATTAWLFTQVAPFQGALPFVLIAYLLFLGFFVVLISFDDDRITIKDRVAGVLIHSGAVVLLLALVVVVVFALTEGRSAFSQANFWTQDLSMAGPLDPLTVGGMAHAAVGTLIMISFALAISIPLGLLTAVCLAEFPSPFTRIVRTVTEAMTALPSILCGLFILATYILMFGAPKSGFAASLAITIMILPIIIRSADVVLRLVPQTLKEASFAMGASHWSTIWNVVLPTSKSGLMTAVVLGTARGIGETSPILLVAGYTTYYNWNPFDGPMVSLPLATFTLVKSPEPSQIARGFGAAAVLMVLVFLLFALARLIGGKGAGVLSPGGARRAQRASARVAARFRSSGPTAVAAPASAAPPSGDPPSGDPPSGDPPSTDPLSGEETPTDDKEAGR</sequence>
<evidence type="ECO:0000256" key="7">
    <source>
        <dbReference type="ARBA" id="ARBA00022692"/>
    </source>
</evidence>
<feature type="compositionally biased region" description="Low complexity" evidence="11">
    <location>
        <begin position="402"/>
        <end position="418"/>
    </location>
</feature>
<dbReference type="CDD" id="cd06261">
    <property type="entry name" value="TM_PBP2"/>
    <property type="match status" value="1"/>
</dbReference>
<feature type="region of interest" description="Disordered" evidence="11">
    <location>
        <begin position="402"/>
        <end position="452"/>
    </location>
</feature>
<keyword evidence="4" id="KW-0813">Transport</keyword>
<dbReference type="Pfam" id="PF00528">
    <property type="entry name" value="BPD_transp_1"/>
    <property type="match status" value="1"/>
</dbReference>
<evidence type="ECO:0000256" key="11">
    <source>
        <dbReference type="SAM" id="MobiDB-lite"/>
    </source>
</evidence>
<evidence type="ECO:0000259" key="12">
    <source>
        <dbReference type="PROSITE" id="PS50928"/>
    </source>
</evidence>
<dbReference type="Gene3D" id="1.10.3720.10">
    <property type="entry name" value="MetI-like"/>
    <property type="match status" value="1"/>
</dbReference>
<feature type="transmembrane region" description="Helical" evidence="10">
    <location>
        <begin position="80"/>
        <end position="98"/>
    </location>
</feature>
<accession>A0ABW5W0T0</accession>
<keyword evidence="5 10" id="KW-1003">Cell membrane</keyword>
<evidence type="ECO:0000256" key="4">
    <source>
        <dbReference type="ARBA" id="ARBA00022448"/>
    </source>
</evidence>
<evidence type="ECO:0000256" key="8">
    <source>
        <dbReference type="ARBA" id="ARBA00022989"/>
    </source>
</evidence>
<keyword evidence="8 10" id="KW-1133">Transmembrane helix</keyword>
<evidence type="ECO:0000313" key="13">
    <source>
        <dbReference type="EMBL" id="MFD2797074.1"/>
    </source>
</evidence>